<feature type="compositionally biased region" description="Basic and acidic residues" evidence="6">
    <location>
        <begin position="10"/>
        <end position="24"/>
    </location>
</feature>
<dbReference type="InterPro" id="IPR036259">
    <property type="entry name" value="MFS_trans_sf"/>
</dbReference>
<feature type="transmembrane region" description="Helical" evidence="7">
    <location>
        <begin position="470"/>
        <end position="491"/>
    </location>
</feature>
<comment type="subcellular location">
    <subcellularLocation>
        <location evidence="1">Membrane</location>
        <topology evidence="1">Multi-pass membrane protein</topology>
    </subcellularLocation>
</comment>
<feature type="transmembrane region" description="Helical" evidence="7">
    <location>
        <begin position="549"/>
        <end position="568"/>
    </location>
</feature>
<feature type="transmembrane region" description="Helical" evidence="7">
    <location>
        <begin position="637"/>
        <end position="656"/>
    </location>
</feature>
<evidence type="ECO:0000256" key="6">
    <source>
        <dbReference type="SAM" id="MobiDB-lite"/>
    </source>
</evidence>
<dbReference type="HOGENOM" id="CLU_001265_52_3_1"/>
<feature type="compositionally biased region" description="Basic and acidic residues" evidence="6">
    <location>
        <begin position="327"/>
        <end position="339"/>
    </location>
</feature>
<feature type="transmembrane region" description="Helical" evidence="7">
    <location>
        <begin position="523"/>
        <end position="542"/>
    </location>
</feature>
<dbReference type="InterPro" id="IPR005828">
    <property type="entry name" value="MFS_sugar_transport-like"/>
</dbReference>
<dbReference type="InParanoid" id="S8EIX9"/>
<keyword evidence="5 7" id="KW-0472">Membrane</keyword>
<dbReference type="eggNOG" id="KOG0253">
    <property type="taxonomic scope" value="Eukaryota"/>
</dbReference>
<evidence type="ECO:0000256" key="5">
    <source>
        <dbReference type="ARBA" id="ARBA00023136"/>
    </source>
</evidence>
<dbReference type="GO" id="GO:0016020">
    <property type="term" value="C:membrane"/>
    <property type="evidence" value="ECO:0007669"/>
    <property type="project" value="UniProtKB-SubCell"/>
</dbReference>
<feature type="compositionally biased region" description="Low complexity" evidence="6">
    <location>
        <begin position="423"/>
        <end position="434"/>
    </location>
</feature>
<keyword evidence="3 7" id="KW-0812">Transmembrane</keyword>
<feature type="region of interest" description="Disordered" evidence="6">
    <location>
        <begin position="358"/>
        <end position="383"/>
    </location>
</feature>
<evidence type="ECO:0000256" key="1">
    <source>
        <dbReference type="ARBA" id="ARBA00004141"/>
    </source>
</evidence>
<dbReference type="InterPro" id="IPR020846">
    <property type="entry name" value="MFS_dom"/>
</dbReference>
<dbReference type="OrthoDB" id="4139357at2759"/>
<dbReference type="Proteomes" id="UP000015241">
    <property type="component" value="Unassembled WGS sequence"/>
</dbReference>
<feature type="transmembrane region" description="Helical" evidence="7">
    <location>
        <begin position="166"/>
        <end position="190"/>
    </location>
</feature>
<keyword evidence="10" id="KW-1185">Reference proteome</keyword>
<dbReference type="STRING" id="743788.S8EIX9"/>
<evidence type="ECO:0000259" key="8">
    <source>
        <dbReference type="PROSITE" id="PS50850"/>
    </source>
</evidence>
<dbReference type="PANTHER" id="PTHR23511">
    <property type="entry name" value="SYNAPTIC VESICLE GLYCOPROTEIN 2"/>
    <property type="match status" value="1"/>
</dbReference>
<evidence type="ECO:0000313" key="10">
    <source>
        <dbReference type="Proteomes" id="UP000015241"/>
    </source>
</evidence>
<dbReference type="PANTHER" id="PTHR23511:SF5">
    <property type="entry name" value="MAJOR FACILITATOR-TYPE TRANSPORTER HXNZ-RELATED"/>
    <property type="match status" value="1"/>
</dbReference>
<gene>
    <name evidence="9" type="ORF">FOMPIDRAFT_1111754</name>
</gene>
<dbReference type="InterPro" id="IPR011701">
    <property type="entry name" value="MFS"/>
</dbReference>
<sequence>MSEDDASDLEEGRECSGEAQAGDERTPLDRTIDRIGMGWYQWTLLSLCGFGWLADNMWIQAVAIALPRVQRHFELRDSVIGTLSSSMFAGMMFGAVGWGTCSDLMGRTTAFNATLFLTALFGVFASFAQTFIWLCISLFFLGSAVGGSMPTDGTLLLEHMPNGKQYLVTALSVFFSFGSVLAAFVGLIVIPGHSCPPLPAACDVDTQNQGWKYLFSTLGAITMAMFIARIVFFRLHESPRYLVHAGRPQEALESLQMISRFNGDELNLGLEDVRDSVYAPVIVDEPASIEPSSKRPASGDPSAVVFDVGTQDEGEERLQIASANSRDLLRDSPKGESMRYHATGESNVVLEGHYYHTPQVSQTSPAGSLRGRPTSPTPPEEDKHLLADEPSIAAPHPVSGLFADDILGVNEEEARPRPRSRLASRGSTRHSTTSSMYEPRSKMYWRFPRWLRKPLWAWFDRIAMVLAPEWIHTTLLVWAAWFAMSLAYTMFNVYLPKLLEGRGTRVEADAGVAKSLSASMWDVVIYALGGCPGAVLGAYLIEGPLGRRLSLAGSTFVTALFCVIFVLVEQSWAVRASTVGISLSATAMWAVLYGWTPEIFGTKVRGSACGIASALSRIGGMIAPMLGGMLLGINQSVPVYASVIVFAVAGFCVLLIREQSREQSGGRVLIH</sequence>
<feature type="transmembrane region" description="Helical" evidence="7">
    <location>
        <begin position="39"/>
        <end position="66"/>
    </location>
</feature>
<dbReference type="EMBL" id="KE504124">
    <property type="protein sequence ID" value="EPT05157.1"/>
    <property type="molecule type" value="Genomic_DNA"/>
</dbReference>
<protein>
    <recommendedName>
        <fullName evidence="8">Major facilitator superfamily (MFS) profile domain-containing protein</fullName>
    </recommendedName>
</protein>
<evidence type="ECO:0000256" key="7">
    <source>
        <dbReference type="SAM" id="Phobius"/>
    </source>
</evidence>
<name>S8EIX9_FOMSC</name>
<feature type="transmembrane region" description="Helical" evidence="7">
    <location>
        <begin position="210"/>
        <end position="232"/>
    </location>
</feature>
<keyword evidence="4 7" id="KW-1133">Transmembrane helix</keyword>
<proteinExistence type="predicted"/>
<dbReference type="SUPFAM" id="SSF103473">
    <property type="entry name" value="MFS general substrate transporter"/>
    <property type="match status" value="1"/>
</dbReference>
<dbReference type="Pfam" id="PF00083">
    <property type="entry name" value="Sugar_tr"/>
    <property type="match status" value="1"/>
</dbReference>
<evidence type="ECO:0000256" key="4">
    <source>
        <dbReference type="ARBA" id="ARBA00022989"/>
    </source>
</evidence>
<feature type="transmembrane region" description="Helical" evidence="7">
    <location>
        <begin position="78"/>
        <end position="99"/>
    </location>
</feature>
<accession>S8EIX9</accession>
<evidence type="ECO:0000313" key="9">
    <source>
        <dbReference type="EMBL" id="EPT05157.1"/>
    </source>
</evidence>
<feature type="transmembrane region" description="Helical" evidence="7">
    <location>
        <begin position="574"/>
        <end position="596"/>
    </location>
</feature>
<evidence type="ECO:0000256" key="2">
    <source>
        <dbReference type="ARBA" id="ARBA00022448"/>
    </source>
</evidence>
<dbReference type="Gene3D" id="1.20.1250.20">
    <property type="entry name" value="MFS general substrate transporter like domains"/>
    <property type="match status" value="2"/>
</dbReference>
<feature type="transmembrane region" description="Helical" evidence="7">
    <location>
        <begin position="119"/>
        <end position="145"/>
    </location>
</feature>
<dbReference type="PROSITE" id="PS50850">
    <property type="entry name" value="MFS"/>
    <property type="match status" value="1"/>
</dbReference>
<feature type="region of interest" description="Disordered" evidence="6">
    <location>
        <begin position="1"/>
        <end position="24"/>
    </location>
</feature>
<dbReference type="Pfam" id="PF07690">
    <property type="entry name" value="MFS_1"/>
    <property type="match status" value="1"/>
</dbReference>
<dbReference type="AlphaFoldDB" id="S8EIX9"/>
<reference evidence="9 10" key="1">
    <citation type="journal article" date="2012" name="Science">
        <title>The Paleozoic origin of enzymatic lignin decomposition reconstructed from 31 fungal genomes.</title>
        <authorList>
            <person name="Floudas D."/>
            <person name="Binder M."/>
            <person name="Riley R."/>
            <person name="Barry K."/>
            <person name="Blanchette R.A."/>
            <person name="Henrissat B."/>
            <person name="Martinez A.T."/>
            <person name="Otillar R."/>
            <person name="Spatafora J.W."/>
            <person name="Yadav J.S."/>
            <person name="Aerts A."/>
            <person name="Benoit I."/>
            <person name="Boyd A."/>
            <person name="Carlson A."/>
            <person name="Copeland A."/>
            <person name="Coutinho P.M."/>
            <person name="de Vries R.P."/>
            <person name="Ferreira P."/>
            <person name="Findley K."/>
            <person name="Foster B."/>
            <person name="Gaskell J."/>
            <person name="Glotzer D."/>
            <person name="Gorecki P."/>
            <person name="Heitman J."/>
            <person name="Hesse C."/>
            <person name="Hori C."/>
            <person name="Igarashi K."/>
            <person name="Jurgens J.A."/>
            <person name="Kallen N."/>
            <person name="Kersten P."/>
            <person name="Kohler A."/>
            <person name="Kuees U."/>
            <person name="Kumar T.K.A."/>
            <person name="Kuo A."/>
            <person name="LaButti K."/>
            <person name="Larrondo L.F."/>
            <person name="Lindquist E."/>
            <person name="Ling A."/>
            <person name="Lombard V."/>
            <person name="Lucas S."/>
            <person name="Lundell T."/>
            <person name="Martin R."/>
            <person name="McLaughlin D.J."/>
            <person name="Morgenstern I."/>
            <person name="Morin E."/>
            <person name="Murat C."/>
            <person name="Nagy L.G."/>
            <person name="Nolan M."/>
            <person name="Ohm R.A."/>
            <person name="Patyshakuliyeva A."/>
            <person name="Rokas A."/>
            <person name="Ruiz-Duenas F.J."/>
            <person name="Sabat G."/>
            <person name="Salamov A."/>
            <person name="Samejima M."/>
            <person name="Schmutz J."/>
            <person name="Slot J.C."/>
            <person name="St John F."/>
            <person name="Stenlid J."/>
            <person name="Sun H."/>
            <person name="Sun S."/>
            <person name="Syed K."/>
            <person name="Tsang A."/>
            <person name="Wiebenga A."/>
            <person name="Young D."/>
            <person name="Pisabarro A."/>
            <person name="Eastwood D.C."/>
            <person name="Martin F."/>
            <person name="Cullen D."/>
            <person name="Grigoriev I.V."/>
            <person name="Hibbett D.S."/>
        </authorList>
    </citation>
    <scope>NUCLEOTIDE SEQUENCE</scope>
    <source>
        <strain evidence="10">FP-58527</strain>
    </source>
</reference>
<keyword evidence="2" id="KW-0813">Transport</keyword>
<feature type="region of interest" description="Disordered" evidence="6">
    <location>
        <begin position="412"/>
        <end position="434"/>
    </location>
</feature>
<evidence type="ECO:0000256" key="3">
    <source>
        <dbReference type="ARBA" id="ARBA00022692"/>
    </source>
</evidence>
<organism evidence="9 10">
    <name type="scientific">Fomitopsis schrenkii</name>
    <name type="common">Brown rot fungus</name>
    <dbReference type="NCBI Taxonomy" id="2126942"/>
    <lineage>
        <taxon>Eukaryota</taxon>
        <taxon>Fungi</taxon>
        <taxon>Dikarya</taxon>
        <taxon>Basidiomycota</taxon>
        <taxon>Agaricomycotina</taxon>
        <taxon>Agaricomycetes</taxon>
        <taxon>Polyporales</taxon>
        <taxon>Fomitopsis</taxon>
    </lineage>
</organism>
<dbReference type="GO" id="GO:0022857">
    <property type="term" value="F:transmembrane transporter activity"/>
    <property type="evidence" value="ECO:0007669"/>
    <property type="project" value="InterPro"/>
</dbReference>
<feature type="domain" description="Major facilitator superfamily (MFS) profile" evidence="8">
    <location>
        <begin position="44"/>
        <end position="661"/>
    </location>
</feature>
<feature type="region of interest" description="Disordered" evidence="6">
    <location>
        <begin position="322"/>
        <end position="341"/>
    </location>
</feature>
<feature type="transmembrane region" description="Helical" evidence="7">
    <location>
        <begin position="608"/>
        <end position="631"/>
    </location>
</feature>